<dbReference type="PANTHER" id="PTHR10743">
    <property type="entry name" value="PROTEIN RER1"/>
    <property type="match status" value="1"/>
</dbReference>
<reference evidence="8" key="2">
    <citation type="submission" date="2024-11" db="EMBL/GenBank/DDBJ databases">
        <authorList>
            <person name="Burger M."/>
            <person name="Chory J."/>
        </authorList>
    </citation>
    <scope>NUCLEOTIDE SEQUENCE</scope>
    <source>
        <strain evidence="8">Tecolote</strain>
        <tissue evidence="8">Flower</tissue>
    </source>
</reference>
<feature type="transmembrane region" description="Helical" evidence="6">
    <location>
        <begin position="44"/>
        <end position="65"/>
    </location>
</feature>
<evidence type="ECO:0000256" key="6">
    <source>
        <dbReference type="SAM" id="Phobius"/>
    </source>
</evidence>
<evidence type="ECO:0000313" key="8">
    <source>
        <dbReference type="EMBL" id="KAL3636085.1"/>
    </source>
</evidence>
<sequence>MGRVYAIKNRLQYYSDKLKGQFRYRWISTFVLACFYGLRVYLHGYYILVTFIMGLVLSSCMIFFLTSVYMDDDPDQDPSVSSDAPPLLPIKASDELRPFVPMIPELRFWWLVNTVLCVGLSLTFFPRLNLHIPVAGAGYFYFGFWILFNVIMLIDHRRFMIKHKFFPFYYGDKKNGDTKGNDLLLVERGGIESAVKHFKLIPIFSFLMQGLSVLLYILTSVREVFE</sequence>
<protein>
    <recommendedName>
        <fullName evidence="10">Protein RER1</fullName>
    </recommendedName>
</protein>
<dbReference type="EMBL" id="JAVIJP010000027">
    <property type="protein sequence ID" value="KAL3636085.1"/>
    <property type="molecule type" value="Genomic_DNA"/>
</dbReference>
<comment type="similarity">
    <text evidence="2">Belongs to the RER1 family.</text>
</comment>
<feature type="transmembrane region" description="Helical" evidence="6">
    <location>
        <begin position="132"/>
        <end position="154"/>
    </location>
</feature>
<evidence type="ECO:0000313" key="7">
    <source>
        <dbReference type="EMBL" id="KAL3636082.1"/>
    </source>
</evidence>
<feature type="transmembrane region" description="Helical" evidence="6">
    <location>
        <begin position="21"/>
        <end position="38"/>
    </location>
</feature>
<keyword evidence="4 6" id="KW-1133">Transmembrane helix</keyword>
<evidence type="ECO:0000256" key="4">
    <source>
        <dbReference type="ARBA" id="ARBA00022989"/>
    </source>
</evidence>
<dbReference type="GO" id="GO:0016020">
    <property type="term" value="C:membrane"/>
    <property type="evidence" value="ECO:0007669"/>
    <property type="project" value="UniProtKB-SubCell"/>
</dbReference>
<accession>A0ABD3D565</accession>
<comment type="subcellular location">
    <subcellularLocation>
        <location evidence="1">Membrane</location>
        <topology evidence="1">Multi-pass membrane protein</topology>
    </subcellularLocation>
</comment>
<gene>
    <name evidence="7" type="ORF">CASFOL_020629</name>
    <name evidence="8" type="ORF">CASFOL_020632</name>
</gene>
<keyword evidence="9" id="KW-1185">Reference proteome</keyword>
<keyword evidence="5 6" id="KW-0472">Membrane</keyword>
<organism evidence="8 9">
    <name type="scientific">Castilleja foliolosa</name>
    <dbReference type="NCBI Taxonomy" id="1961234"/>
    <lineage>
        <taxon>Eukaryota</taxon>
        <taxon>Viridiplantae</taxon>
        <taxon>Streptophyta</taxon>
        <taxon>Embryophyta</taxon>
        <taxon>Tracheophyta</taxon>
        <taxon>Spermatophyta</taxon>
        <taxon>Magnoliopsida</taxon>
        <taxon>eudicotyledons</taxon>
        <taxon>Gunneridae</taxon>
        <taxon>Pentapetalae</taxon>
        <taxon>asterids</taxon>
        <taxon>lamiids</taxon>
        <taxon>Lamiales</taxon>
        <taxon>Orobanchaceae</taxon>
        <taxon>Pedicularideae</taxon>
        <taxon>Castillejinae</taxon>
        <taxon>Castilleja</taxon>
    </lineage>
</organism>
<reference evidence="9" key="1">
    <citation type="journal article" date="2024" name="IScience">
        <title>Strigolactones Initiate the Formation of Haustorium-like Structures in Castilleja.</title>
        <authorList>
            <person name="Buerger M."/>
            <person name="Peterson D."/>
            <person name="Chory J."/>
        </authorList>
    </citation>
    <scope>NUCLEOTIDE SEQUENCE [LARGE SCALE GENOMIC DNA]</scope>
</reference>
<evidence type="ECO:0000256" key="3">
    <source>
        <dbReference type="ARBA" id="ARBA00022692"/>
    </source>
</evidence>
<keyword evidence="3 6" id="KW-0812">Transmembrane</keyword>
<evidence type="ECO:0008006" key="10">
    <source>
        <dbReference type="Google" id="ProtNLM"/>
    </source>
</evidence>
<dbReference type="EMBL" id="JAVIJP010000027">
    <property type="protein sequence ID" value="KAL3636082.1"/>
    <property type="molecule type" value="Genomic_DNA"/>
</dbReference>
<dbReference type="Proteomes" id="UP001632038">
    <property type="component" value="Unassembled WGS sequence"/>
</dbReference>
<dbReference type="PANTHER" id="PTHR10743:SF17">
    <property type="entry name" value="PROTEIN RER1A"/>
    <property type="match status" value="1"/>
</dbReference>
<evidence type="ECO:0000256" key="1">
    <source>
        <dbReference type="ARBA" id="ARBA00004141"/>
    </source>
</evidence>
<dbReference type="GO" id="GO:0005737">
    <property type="term" value="C:cytoplasm"/>
    <property type="evidence" value="ECO:0007669"/>
    <property type="project" value="UniProtKB-ARBA"/>
</dbReference>
<name>A0ABD3D565_9LAMI</name>
<feature type="transmembrane region" description="Helical" evidence="6">
    <location>
        <begin position="108"/>
        <end position="126"/>
    </location>
</feature>
<feature type="transmembrane region" description="Helical" evidence="6">
    <location>
        <begin position="198"/>
        <end position="218"/>
    </location>
</feature>
<evidence type="ECO:0000256" key="5">
    <source>
        <dbReference type="ARBA" id="ARBA00023136"/>
    </source>
</evidence>
<dbReference type="Pfam" id="PF03248">
    <property type="entry name" value="Rer1"/>
    <property type="match status" value="1"/>
</dbReference>
<evidence type="ECO:0000313" key="9">
    <source>
        <dbReference type="Proteomes" id="UP001632038"/>
    </source>
</evidence>
<proteinExistence type="inferred from homology"/>
<evidence type="ECO:0000256" key="2">
    <source>
        <dbReference type="ARBA" id="ARBA00006070"/>
    </source>
</evidence>
<dbReference type="InterPro" id="IPR004932">
    <property type="entry name" value="Rer1"/>
</dbReference>
<dbReference type="AlphaFoldDB" id="A0ABD3D565"/>
<comment type="caution">
    <text evidence="8">The sequence shown here is derived from an EMBL/GenBank/DDBJ whole genome shotgun (WGS) entry which is preliminary data.</text>
</comment>